<feature type="region of interest" description="Disordered" evidence="1">
    <location>
        <begin position="334"/>
        <end position="366"/>
    </location>
</feature>
<protein>
    <recommendedName>
        <fullName evidence="4">Serine aminopeptidase S33 domain-containing protein</fullName>
    </recommendedName>
</protein>
<organism evidence="2 3">
    <name type="scientific">Kocuria varians</name>
    <name type="common">Micrococcus varians</name>
    <dbReference type="NCBI Taxonomy" id="1272"/>
    <lineage>
        <taxon>Bacteria</taxon>
        <taxon>Bacillati</taxon>
        <taxon>Actinomycetota</taxon>
        <taxon>Actinomycetes</taxon>
        <taxon>Micrococcales</taxon>
        <taxon>Micrococcaceae</taxon>
        <taxon>Kocuria</taxon>
    </lineage>
</organism>
<dbReference type="AlphaFoldDB" id="A0A7D7KZR6"/>
<dbReference type="InterPro" id="IPR029058">
    <property type="entry name" value="AB_hydrolase_fold"/>
</dbReference>
<dbReference type="SUPFAM" id="SSF53474">
    <property type="entry name" value="alpha/beta-Hydrolases"/>
    <property type="match status" value="2"/>
</dbReference>
<dbReference type="KEGG" id="kvr:CIB50_0001385"/>
<evidence type="ECO:0000256" key="1">
    <source>
        <dbReference type="SAM" id="MobiDB-lite"/>
    </source>
</evidence>
<evidence type="ECO:0000313" key="2">
    <source>
        <dbReference type="EMBL" id="QMS56671.1"/>
    </source>
</evidence>
<dbReference type="Proteomes" id="UP000216825">
    <property type="component" value="Chromosome"/>
</dbReference>
<name>A0A7D7KZR6_KOCVA</name>
<reference evidence="2 3" key="2">
    <citation type="submission" date="2020-07" db="EMBL/GenBank/DDBJ databases">
        <title>Genome of starter culture bacteria Kocuria salsicia reveals its technological properties and safety for usage in meat industry.</title>
        <authorList>
            <person name="Michael M."/>
            <person name="Konstantin K."/>
            <person name="Evgenii K."/>
            <person name="Galina S."/>
            <person name="Oksana K."/>
            <person name="Andrei L."/>
        </authorList>
    </citation>
    <scope>NUCLEOTIDE SEQUENCE [LARGE SCALE GENOMIC DNA]</scope>
    <source>
        <strain evidence="2 3">80</strain>
    </source>
</reference>
<dbReference type="Gene3D" id="3.40.50.1820">
    <property type="entry name" value="alpha/beta hydrolase"/>
    <property type="match status" value="2"/>
</dbReference>
<reference evidence="3" key="1">
    <citation type="submission" date="2017-08" db="EMBL/GenBank/DDBJ databases">
        <title>Draft Genome Sequence of Kocuria varians 80.</title>
        <authorList>
            <person name="Minaev M."/>
            <person name="Kurbakov K.A."/>
            <person name="Solodovnikova G.I."/>
            <person name="Kuznetsova O.A."/>
            <person name="Lisitsyn A.B."/>
        </authorList>
    </citation>
    <scope>NUCLEOTIDE SEQUENCE [LARGE SCALE GENOMIC DNA]</scope>
    <source>
        <strain evidence="3">80</strain>
    </source>
</reference>
<gene>
    <name evidence="2" type="ORF">CIB50_0001385</name>
</gene>
<proteinExistence type="predicted"/>
<sequence>MHTTEHTRASGHPTAGDSGVGEPRFTVRTTAAGASAHRGEALQDHLGAEADVGPVPYPTTETDPDCENQPAGLSGAATWVGTGEAIVPVVIHTPENGRARALVVLVPGAGTDFVSAYDEMRQLAMLLVGARYCVARVECRGVGESHRLRPDDDVVAVWEHDVLTATERAVSLCGLAHRPVYGIGHGLGASLLSALARRTDRFERVIAWEPRSGAAFVDRGRWLHRDGFPALAEAEKQRGEVSGVDLPGLWLTEEQATALRSLSAPETDGGRVQIHRGRSGRCPGGTVRYDVLEELIWALPRPDLAPFGGTGRGAAHHEFTGESGRRCVEMVLDGTGSDGRRPTGVLTGPSGAISTPAGTVEPEAGGEPQHPVVLFTSGGDLARDGAGLWPRLARRLAARGIVSLRADGDRAGERVPLWAEPVPDPRGERQVLAVRQQLEWLVRRFDRDVLVVATGAGAPASVDAARCMSGSVVRGLVLVAATEDGAAALVQRAVAGTRAVGGAPFADRLPRGLSRRRRRTTAPLRTLPSGDPYALARATRERLRNEVDVALGL</sequence>
<dbReference type="EMBL" id="CP059343">
    <property type="protein sequence ID" value="QMS56671.1"/>
    <property type="molecule type" value="Genomic_DNA"/>
</dbReference>
<evidence type="ECO:0008006" key="4">
    <source>
        <dbReference type="Google" id="ProtNLM"/>
    </source>
</evidence>
<evidence type="ECO:0000313" key="3">
    <source>
        <dbReference type="Proteomes" id="UP000216825"/>
    </source>
</evidence>
<feature type="region of interest" description="Disordered" evidence="1">
    <location>
        <begin position="45"/>
        <end position="67"/>
    </location>
</feature>
<feature type="region of interest" description="Disordered" evidence="1">
    <location>
        <begin position="1"/>
        <end position="23"/>
    </location>
</feature>
<accession>A0A7D7KZR6</accession>
<dbReference type="RefSeq" id="WP_144066417.1">
    <property type="nucleotide sequence ID" value="NZ_CP059343.1"/>
</dbReference>
<keyword evidence="3" id="KW-1185">Reference proteome</keyword>